<dbReference type="InterPro" id="IPR049031">
    <property type="entry name" value="T2SSK_SAM-like_1st"/>
</dbReference>
<evidence type="ECO:0000256" key="5">
    <source>
        <dbReference type="ARBA" id="ARBA00022519"/>
    </source>
</evidence>
<dbReference type="EMBL" id="CP006696">
    <property type="protein sequence ID" value="AIC10441.1"/>
    <property type="molecule type" value="Genomic_DNA"/>
</dbReference>
<dbReference type="AlphaFoldDB" id="A0A060HAS0"/>
<dbReference type="Pfam" id="PF21687">
    <property type="entry name" value="T2SSK_1st"/>
    <property type="match status" value="1"/>
</dbReference>
<dbReference type="GO" id="GO:0009306">
    <property type="term" value="P:protein secretion"/>
    <property type="evidence" value="ECO:0007669"/>
    <property type="project" value="InterPro"/>
</dbReference>
<organism evidence="11 12">
    <name type="scientific">Xylella fastidiosa subsp. sandyi Ann-1</name>
    <dbReference type="NCBI Taxonomy" id="155920"/>
    <lineage>
        <taxon>Bacteria</taxon>
        <taxon>Pseudomonadati</taxon>
        <taxon>Pseudomonadota</taxon>
        <taxon>Gammaproteobacteria</taxon>
        <taxon>Lysobacterales</taxon>
        <taxon>Lysobacteraceae</taxon>
        <taxon>Xylella</taxon>
    </lineage>
</organism>
<evidence type="ECO:0000313" key="11">
    <source>
        <dbReference type="EMBL" id="AIC10441.1"/>
    </source>
</evidence>
<feature type="domain" description="T2SS protein K first SAM-like" evidence="10">
    <location>
        <begin position="101"/>
        <end position="190"/>
    </location>
</feature>
<sequence length="281" mass="30476">MRRARGAALIVVLWLVMLLAAMIGAFALSARVEHLQGAVLVSSAQAQEVARAGLEYAVSRLQDSDSVQVRWIPDGRPYSWHYADATLEMRMIDESGKVDLNVADLQLLTALIQALGVDVARAARLAGAIIDWRDTDHLVSPGGAEDSDYAAAGLPYGAKDNPFQSIAELRLVLGMDRDLYRLMLPNITIYSGNLQPEVRYAPVPVLTALGQDVAAVLAKRQQLSPSDVSKQMGSGTYSIESKVRLAQGREAVLRAVVRMGGGRIPGATYTILHWEEGIAWQ</sequence>
<dbReference type="HOGENOM" id="CLU_057294_3_0_6"/>
<evidence type="ECO:0000256" key="6">
    <source>
        <dbReference type="ARBA" id="ARBA00022692"/>
    </source>
</evidence>
<keyword evidence="5" id="KW-0997">Cell inner membrane</keyword>
<evidence type="ECO:0000256" key="1">
    <source>
        <dbReference type="ARBA" id="ARBA00004533"/>
    </source>
</evidence>
<dbReference type="PATRIC" id="fig|155920.8.peg.2448"/>
<keyword evidence="4" id="KW-1003">Cell membrane</keyword>
<proteinExistence type="inferred from homology"/>
<comment type="similarity">
    <text evidence="2">Belongs to the GSP K family.</text>
</comment>
<dbReference type="PANTHER" id="PTHR38831">
    <property type="entry name" value="TYPE II SECRETION SYSTEM PROTEIN K"/>
    <property type="match status" value="1"/>
</dbReference>
<keyword evidence="8" id="KW-1133">Transmembrane helix</keyword>
<gene>
    <name evidence="11" type="ORF">D934_10450</name>
</gene>
<evidence type="ECO:0000256" key="2">
    <source>
        <dbReference type="ARBA" id="ARBA00007246"/>
    </source>
</evidence>
<name>A0A060HAS0_XYLFS</name>
<keyword evidence="6" id="KW-0812">Transmembrane</keyword>
<evidence type="ECO:0000256" key="7">
    <source>
        <dbReference type="ARBA" id="ARBA00022927"/>
    </source>
</evidence>
<dbReference type="Gene3D" id="1.10.40.60">
    <property type="entry name" value="EpsJ-like"/>
    <property type="match status" value="1"/>
</dbReference>
<evidence type="ECO:0000259" key="10">
    <source>
        <dbReference type="Pfam" id="PF21687"/>
    </source>
</evidence>
<protein>
    <submittedName>
        <fullName evidence="11">General secretion pathway protein K</fullName>
    </submittedName>
</protein>
<dbReference type="InterPro" id="IPR005628">
    <property type="entry name" value="GspK"/>
</dbReference>
<evidence type="ECO:0000256" key="9">
    <source>
        <dbReference type="ARBA" id="ARBA00023136"/>
    </source>
</evidence>
<dbReference type="KEGG" id="xfs:D934_10450"/>
<comment type="subcellular location">
    <subcellularLocation>
        <location evidence="1">Cell inner membrane</location>
    </subcellularLocation>
</comment>
<dbReference type="SUPFAM" id="SSF158544">
    <property type="entry name" value="GspK insert domain-like"/>
    <property type="match status" value="1"/>
</dbReference>
<dbReference type="Proteomes" id="UP000027215">
    <property type="component" value="Chromosome"/>
</dbReference>
<evidence type="ECO:0000256" key="3">
    <source>
        <dbReference type="ARBA" id="ARBA00022448"/>
    </source>
</evidence>
<reference evidence="11 12" key="1">
    <citation type="submission" date="2013-08" db="EMBL/GenBank/DDBJ databases">
        <authorList>
            <person name="Stouthamer R."/>
            <person name="Nunney L."/>
        </authorList>
    </citation>
    <scope>NUCLEOTIDE SEQUENCE [LARGE SCALE GENOMIC DNA]</scope>
    <source>
        <strain evidence="12">ann-1</strain>
    </source>
</reference>
<dbReference type="InterPro" id="IPR038072">
    <property type="entry name" value="GspK_central_sf"/>
</dbReference>
<dbReference type="PANTHER" id="PTHR38831:SF2">
    <property type="entry name" value="TYPE II SECRETION SYSTEM PROTEIN K"/>
    <property type="match status" value="1"/>
</dbReference>
<evidence type="ECO:0000256" key="4">
    <source>
        <dbReference type="ARBA" id="ARBA00022475"/>
    </source>
</evidence>
<accession>A0A060HAS0</accession>
<dbReference type="RefSeq" id="WP_020852923.1">
    <property type="nucleotide sequence ID" value="NZ_CP006696.1"/>
</dbReference>
<dbReference type="GO" id="GO:0005886">
    <property type="term" value="C:plasma membrane"/>
    <property type="evidence" value="ECO:0007669"/>
    <property type="project" value="UniProtKB-SubCell"/>
</dbReference>
<keyword evidence="3" id="KW-0813">Transport</keyword>
<keyword evidence="9" id="KW-0472">Membrane</keyword>
<evidence type="ECO:0000256" key="8">
    <source>
        <dbReference type="ARBA" id="ARBA00022989"/>
    </source>
</evidence>
<keyword evidence="7" id="KW-0653">Protein transport</keyword>
<evidence type="ECO:0000313" key="12">
    <source>
        <dbReference type="Proteomes" id="UP000027215"/>
    </source>
</evidence>